<dbReference type="OrthoDB" id="2606812at2"/>
<gene>
    <name evidence="1" type="ORF">Lwal_0094</name>
</gene>
<proteinExistence type="predicted"/>
<keyword evidence="2" id="KW-1185">Reference proteome</keyword>
<dbReference type="PATRIC" id="fig|66969.6.peg.106"/>
<evidence type="ECO:0008006" key="3">
    <source>
        <dbReference type="Google" id="ProtNLM"/>
    </source>
</evidence>
<sequence length="317" mass="35939">MGWDRESLWTKSRLYFERALNTDREDDSFGLWCSMGLELLARSAIAKFSPTLLAEPDKDHKYLLIALDLGSAKISRKSIPTNQVLSLCKTLIPSFTEEELKLASALTGRRNEELHSGTAAFQEYSTQQWIAGFYKCCKILAESQSENLTNLFGDDEAKIAEAVIKDVADEVKTKIQNDIAAYKKVFNEKEEIEKSELKEKAEKQSEIMSHKKHHRVKCPACESAAIVQGDTYGKEQIEHKEGEIVVRQSVIPTQFSCIACGLKLSGYGVLSAPNLGNHFTHRTHYTPEEYYDLIDPHDTETLRSYAEDHGYYHFSND</sequence>
<protein>
    <recommendedName>
        <fullName evidence="3">DUF4145 domain-containing protein</fullName>
    </recommendedName>
</protein>
<dbReference type="AlphaFoldDB" id="A0A0W1AP03"/>
<comment type="caution">
    <text evidence="1">The sequence shown here is derived from an EMBL/GenBank/DDBJ whole genome shotgun (WGS) entry which is preliminary data.</text>
</comment>
<organism evidence="1 2">
    <name type="scientific">Legionella waltersii</name>
    <dbReference type="NCBI Taxonomy" id="66969"/>
    <lineage>
        <taxon>Bacteria</taxon>
        <taxon>Pseudomonadati</taxon>
        <taxon>Pseudomonadota</taxon>
        <taxon>Gammaproteobacteria</taxon>
        <taxon>Legionellales</taxon>
        <taxon>Legionellaceae</taxon>
        <taxon>Legionella</taxon>
    </lineage>
</organism>
<dbReference type="Proteomes" id="UP000054729">
    <property type="component" value="Unassembled WGS sequence"/>
</dbReference>
<evidence type="ECO:0000313" key="1">
    <source>
        <dbReference type="EMBL" id="KTD82978.1"/>
    </source>
</evidence>
<evidence type="ECO:0000313" key="2">
    <source>
        <dbReference type="Proteomes" id="UP000054729"/>
    </source>
</evidence>
<reference evidence="1 2" key="1">
    <citation type="submission" date="2015-11" db="EMBL/GenBank/DDBJ databases">
        <title>Genomic analysis of 38 Legionella species identifies large and diverse effector repertoires.</title>
        <authorList>
            <person name="Burstein D."/>
            <person name="Amaro F."/>
            <person name="Zusman T."/>
            <person name="Lifshitz Z."/>
            <person name="Cohen O."/>
            <person name="Gilbert J.A."/>
            <person name="Pupko T."/>
            <person name="Shuman H.A."/>
            <person name="Segal G."/>
        </authorList>
    </citation>
    <scope>NUCLEOTIDE SEQUENCE [LARGE SCALE GENOMIC DNA]</scope>
    <source>
        <strain evidence="1 2">ATCC 51914</strain>
    </source>
</reference>
<dbReference type="RefSeq" id="WP_058478971.1">
    <property type="nucleotide sequence ID" value="NZ_CAAAIQ010000017.1"/>
</dbReference>
<name>A0A0W1AP03_9GAMM</name>
<accession>A0A0W1AP03</accession>
<dbReference type="EMBL" id="LNZB01000004">
    <property type="protein sequence ID" value="KTD82978.1"/>
    <property type="molecule type" value="Genomic_DNA"/>
</dbReference>